<dbReference type="OrthoDB" id="7675395at2"/>
<protein>
    <recommendedName>
        <fullName evidence="8">SMP-30/Gluconolactonase/LRE-like region domain-containing protein</fullName>
    </recommendedName>
</protein>
<dbReference type="InterPro" id="IPR015943">
    <property type="entry name" value="WD40/YVTN_repeat-like_dom_sf"/>
</dbReference>
<accession>A0A081UBH6</accession>
<evidence type="ECO:0000313" key="2">
    <source>
        <dbReference type="EMBL" id="QCQ47225.1"/>
    </source>
</evidence>
<keyword evidence="1" id="KW-0732">Signal</keyword>
<gene>
    <name evidence="4" type="ORF">DW228_14125</name>
    <name evidence="2" type="ORF">EC80_021605</name>
    <name evidence="3" type="ORF">FOC69_21100</name>
</gene>
<name>A0A081UBH6_BACFG</name>
<dbReference type="SUPFAM" id="SSF101898">
    <property type="entry name" value="NHL repeat"/>
    <property type="match status" value="1"/>
</dbReference>
<dbReference type="Proteomes" id="UP000501467">
    <property type="component" value="Chromosome"/>
</dbReference>
<dbReference type="Proteomes" id="UP000036847">
    <property type="component" value="Chromosome"/>
</dbReference>
<dbReference type="Proteomes" id="UP000266644">
    <property type="component" value="Unassembled WGS sequence"/>
</dbReference>
<evidence type="ECO:0000313" key="6">
    <source>
        <dbReference type="Proteomes" id="UP000266644"/>
    </source>
</evidence>
<evidence type="ECO:0000313" key="4">
    <source>
        <dbReference type="EMBL" id="RHH09707.1"/>
    </source>
</evidence>
<reference evidence="4 6" key="2">
    <citation type="submission" date="2018-08" db="EMBL/GenBank/DDBJ databases">
        <title>A genome reference for cultivated species of the human gut microbiota.</title>
        <authorList>
            <person name="Zou Y."/>
            <person name="Xue W."/>
            <person name="Luo G."/>
        </authorList>
    </citation>
    <scope>NUCLEOTIDE SEQUENCE [LARGE SCALE GENOMIC DNA]</scope>
    <source>
        <strain evidence="4 6">AM18-6</strain>
    </source>
</reference>
<evidence type="ECO:0000256" key="1">
    <source>
        <dbReference type="SAM" id="SignalP"/>
    </source>
</evidence>
<feature type="signal peptide" evidence="1">
    <location>
        <begin position="1"/>
        <end position="18"/>
    </location>
</feature>
<dbReference type="EMBL" id="CP054003">
    <property type="protein sequence ID" value="QKH86711.1"/>
    <property type="molecule type" value="Genomic_DNA"/>
</dbReference>
<evidence type="ECO:0008006" key="8">
    <source>
        <dbReference type="Google" id="ProtNLM"/>
    </source>
</evidence>
<dbReference type="RefSeq" id="WP_005782752.1">
    <property type="nucleotide sequence ID" value="NZ_CABJEQ010000004.1"/>
</dbReference>
<dbReference type="AlphaFoldDB" id="A0A081UBH6"/>
<organism evidence="4 6">
    <name type="scientific">Bacteroides fragilis</name>
    <dbReference type="NCBI Taxonomy" id="817"/>
    <lineage>
        <taxon>Bacteria</taxon>
        <taxon>Pseudomonadati</taxon>
        <taxon>Bacteroidota</taxon>
        <taxon>Bacteroidia</taxon>
        <taxon>Bacteroidales</taxon>
        <taxon>Bacteroidaceae</taxon>
        <taxon>Bacteroides</taxon>
    </lineage>
</organism>
<proteinExistence type="predicted"/>
<reference evidence="2 5" key="3">
    <citation type="submission" date="2019-03" db="EMBL/GenBank/DDBJ databases">
        <title>Complete genome assembly of MDR B. fragilis.</title>
        <authorList>
            <person name="Sydenham T.V."/>
            <person name="Hasman H."/>
            <person name="Justesen U.S."/>
        </authorList>
    </citation>
    <scope>NUCLEOTIDE SEQUENCE [LARGE SCALE GENOMIC DNA]</scope>
    <source>
        <strain evidence="2 5">DCMSKEJBY0001B</strain>
    </source>
</reference>
<dbReference type="GeneID" id="99672843"/>
<evidence type="ECO:0000313" key="7">
    <source>
        <dbReference type="Proteomes" id="UP000501467"/>
    </source>
</evidence>
<dbReference type="EMBL" id="CP036546">
    <property type="protein sequence ID" value="QCQ47225.1"/>
    <property type="molecule type" value="Genomic_DNA"/>
</dbReference>
<sequence length="304" mass="33175">MKTKFFTPILLITFSATALCCQSKKQNQPTEKAQQPETTIISDSIRFCESTYPYQGGILIANFGTEQLNPLNTEGRGYIAYHKDNRTEILIPADGNLSGPKGMFVRDEHLFICDVNKIVVYNLQAPEKAPQVVLLPEGNLFVNDLVAEGNTLYASVTNTGKIFSIDISDPGAVGIPAEWVSIAGPNGLIIENGTMYVASYPADGKTTDNNVIYQITDLSKPVPEKFITTPGQYDGIALSADKKTMYITNWTPAQVCAVDMNTRKITPLDINPEKPLSGPADITVASGTMYIPDLPNSRVIVYPM</sequence>
<evidence type="ECO:0000313" key="5">
    <source>
        <dbReference type="Proteomes" id="UP000036847"/>
    </source>
</evidence>
<evidence type="ECO:0000313" key="3">
    <source>
        <dbReference type="EMBL" id="QKH86711.1"/>
    </source>
</evidence>
<reference evidence="2" key="1">
    <citation type="book" date="2014" name="THE 24TH EUROPEAN CONGRESS OF CLINICAL MICROBIOLOGY AND INFECTIOUS DISEASES" publisher="ECCMID 2014" city="Barcelona, Spain">
        <title>Identification of resistance genes in three multidrug-resistant Bacteroides fragilis isolates by whole genome sequencing.</title>
        <editorList>
            <person name="Unknown"/>
            <person name="A."/>
        </editorList>
        <authorList>
            <person name="Sydenham T.V."/>
            <person name="Hasman H."/>
            <person name="Wang M."/>
            <person name="Soki J."/>
            <person name="Nagy E."/>
            <person name="Justesen U.S."/>
        </authorList>
    </citation>
    <scope>NUCLEOTIDE SEQUENCE</scope>
    <source>
        <strain evidence="2">DCMSKEJBY0001B</strain>
    </source>
</reference>
<feature type="chain" id="PRO_5014217580" description="SMP-30/Gluconolactonase/LRE-like region domain-containing protein" evidence="1">
    <location>
        <begin position="19"/>
        <end position="304"/>
    </location>
</feature>
<dbReference type="Gene3D" id="2.130.10.10">
    <property type="entry name" value="YVTN repeat-like/Quinoprotein amine dehydrogenase"/>
    <property type="match status" value="1"/>
</dbReference>
<dbReference type="EMBL" id="QRJE01000022">
    <property type="protein sequence ID" value="RHH09707.1"/>
    <property type="molecule type" value="Genomic_DNA"/>
</dbReference>
<reference evidence="3 7" key="4">
    <citation type="submission" date="2020-05" db="EMBL/GenBank/DDBJ databases">
        <title>FDA dAtabase for Regulatory Grade micrObial Sequences (FDA-ARGOS): Supporting development and validation of Infectious Disease Dx tests.</title>
        <authorList>
            <person name="Bojja K."/>
            <person name="Kessler A."/>
            <person name="Tallon L."/>
            <person name="Sadzewicz L."/>
            <person name="Zhao X."/>
            <person name="Vavikolanu K."/>
            <person name="Mehta A."/>
            <person name="Aluvathingal J."/>
            <person name="Nadendla S."/>
            <person name="Myers T."/>
            <person name="Yan Y."/>
            <person name="Sichtig H."/>
        </authorList>
    </citation>
    <scope>NUCLEOTIDE SEQUENCE [LARGE SCALE GENOMIC DNA]</scope>
    <source>
        <strain evidence="3 7">FDAARGOS_763</strain>
    </source>
</reference>